<proteinExistence type="predicted"/>
<dbReference type="AlphaFoldDB" id="A0AAJ0CKQ6"/>
<evidence type="ECO:0000313" key="2">
    <source>
        <dbReference type="Proteomes" id="UP001251528"/>
    </source>
</evidence>
<dbReference type="EMBL" id="JASWJB010000204">
    <property type="protein sequence ID" value="KAK2593598.1"/>
    <property type="molecule type" value="Genomic_DNA"/>
</dbReference>
<name>A0AAJ0CKQ6_9HYPO</name>
<organism evidence="1 2">
    <name type="scientific">Conoideocrella luteorostrata</name>
    <dbReference type="NCBI Taxonomy" id="1105319"/>
    <lineage>
        <taxon>Eukaryota</taxon>
        <taxon>Fungi</taxon>
        <taxon>Dikarya</taxon>
        <taxon>Ascomycota</taxon>
        <taxon>Pezizomycotina</taxon>
        <taxon>Sordariomycetes</taxon>
        <taxon>Hypocreomycetidae</taxon>
        <taxon>Hypocreales</taxon>
        <taxon>Clavicipitaceae</taxon>
        <taxon>Conoideocrella</taxon>
    </lineage>
</organism>
<comment type="caution">
    <text evidence="1">The sequence shown here is derived from an EMBL/GenBank/DDBJ whole genome shotgun (WGS) entry which is preliminary data.</text>
</comment>
<protein>
    <submittedName>
        <fullName evidence="1">Uncharacterized protein</fullName>
    </submittedName>
</protein>
<keyword evidence="2" id="KW-1185">Reference proteome</keyword>
<sequence length="96" mass="11220">MRYVNYNTRITIPPVIANGTSDALIDGVEIPFVIMNLGSEQQVHARTFIFAVKSQREQLYSDLIDMFAQLRMLEFPTGVRSYQKRKTNHYSVRFFQ</sequence>
<evidence type="ECO:0000313" key="1">
    <source>
        <dbReference type="EMBL" id="KAK2593598.1"/>
    </source>
</evidence>
<dbReference type="Proteomes" id="UP001251528">
    <property type="component" value="Unassembled WGS sequence"/>
</dbReference>
<gene>
    <name evidence="1" type="ORF">QQS21_008686</name>
</gene>
<reference evidence="1" key="1">
    <citation type="submission" date="2023-06" db="EMBL/GenBank/DDBJ databases">
        <title>Conoideocrella luteorostrata (Hypocreales: Clavicipitaceae), a potential biocontrol fungus for elongate hemlock scale in United States Christmas tree production areas.</title>
        <authorList>
            <person name="Barrett H."/>
            <person name="Lovett B."/>
            <person name="Macias A.M."/>
            <person name="Stajich J.E."/>
            <person name="Kasson M.T."/>
        </authorList>
    </citation>
    <scope>NUCLEOTIDE SEQUENCE</scope>
    <source>
        <strain evidence="1">ARSEF 14590</strain>
    </source>
</reference>
<accession>A0AAJ0CKQ6</accession>